<evidence type="ECO:0000256" key="4">
    <source>
        <dbReference type="PROSITE-ProRule" id="PRU00023"/>
    </source>
</evidence>
<keyword evidence="9" id="KW-1185">Reference proteome</keyword>
<evidence type="ECO:0000259" key="7">
    <source>
        <dbReference type="PROSITE" id="PS50076"/>
    </source>
</evidence>
<dbReference type="Gene3D" id="1.25.40.20">
    <property type="entry name" value="Ankyrin repeat-containing domain"/>
    <property type="match status" value="1"/>
</dbReference>
<feature type="compositionally biased region" description="Low complexity" evidence="6">
    <location>
        <begin position="680"/>
        <end position="698"/>
    </location>
</feature>
<dbReference type="InterPro" id="IPR001623">
    <property type="entry name" value="DnaJ_domain"/>
</dbReference>
<feature type="compositionally biased region" description="Low complexity" evidence="6">
    <location>
        <begin position="1173"/>
        <end position="1184"/>
    </location>
</feature>
<protein>
    <recommendedName>
        <fullName evidence="7">J domain-containing protein</fullName>
    </recommendedName>
</protein>
<feature type="region of interest" description="Disordered" evidence="6">
    <location>
        <begin position="670"/>
        <end position="701"/>
    </location>
</feature>
<dbReference type="PROSITE" id="PS50088">
    <property type="entry name" value="ANK_REPEAT"/>
    <property type="match status" value="1"/>
</dbReference>
<feature type="compositionally biased region" description="Low complexity" evidence="6">
    <location>
        <begin position="552"/>
        <end position="582"/>
    </location>
</feature>
<dbReference type="PANTHER" id="PTHR45968:SF3">
    <property type="entry name" value="OS04G0573100 PROTEIN"/>
    <property type="match status" value="1"/>
</dbReference>
<evidence type="ECO:0000256" key="6">
    <source>
        <dbReference type="SAM" id="MobiDB-lite"/>
    </source>
</evidence>
<gene>
    <name evidence="8" type="ORF">PGLA1383_LOCUS29131</name>
</gene>
<organism evidence="8 9">
    <name type="scientific">Polarella glacialis</name>
    <name type="common">Dinoflagellate</name>
    <dbReference type="NCBI Taxonomy" id="89957"/>
    <lineage>
        <taxon>Eukaryota</taxon>
        <taxon>Sar</taxon>
        <taxon>Alveolata</taxon>
        <taxon>Dinophyceae</taxon>
        <taxon>Suessiales</taxon>
        <taxon>Suessiaceae</taxon>
        <taxon>Polarella</taxon>
    </lineage>
</organism>
<accession>A0A813FLU3</accession>
<keyword evidence="4" id="KW-0040">ANK repeat</keyword>
<dbReference type="InterPro" id="IPR019734">
    <property type="entry name" value="TPR_rpt"/>
</dbReference>
<feature type="domain" description="J" evidence="7">
    <location>
        <begin position="1337"/>
        <end position="1403"/>
    </location>
</feature>
<feature type="repeat" description="ANK" evidence="4">
    <location>
        <begin position="817"/>
        <end position="859"/>
    </location>
</feature>
<dbReference type="Gene3D" id="1.10.287.110">
    <property type="entry name" value="DnaJ domain"/>
    <property type="match status" value="1"/>
</dbReference>
<feature type="region of interest" description="Disordered" evidence="6">
    <location>
        <begin position="1173"/>
        <end position="1194"/>
    </location>
</feature>
<dbReference type="SMART" id="SM00271">
    <property type="entry name" value="DnaJ"/>
    <property type="match status" value="1"/>
</dbReference>
<dbReference type="Gene3D" id="3.50.50.60">
    <property type="entry name" value="FAD/NAD(P)-binding domain"/>
    <property type="match status" value="2"/>
</dbReference>
<dbReference type="Pfam" id="PF07719">
    <property type="entry name" value="TPR_2"/>
    <property type="match status" value="1"/>
</dbReference>
<feature type="region of interest" description="Disordered" evidence="6">
    <location>
        <begin position="496"/>
        <end position="656"/>
    </location>
</feature>
<dbReference type="Pfam" id="PF00226">
    <property type="entry name" value="DnaJ"/>
    <property type="match status" value="1"/>
</dbReference>
<reference evidence="8" key="1">
    <citation type="submission" date="2021-02" db="EMBL/GenBank/DDBJ databases">
        <authorList>
            <person name="Dougan E. K."/>
            <person name="Rhodes N."/>
            <person name="Thang M."/>
            <person name="Chan C."/>
        </authorList>
    </citation>
    <scope>NUCLEOTIDE SEQUENCE</scope>
</reference>
<dbReference type="Gene3D" id="3.30.560.10">
    <property type="entry name" value="Glucose Oxidase, domain 3"/>
    <property type="match status" value="1"/>
</dbReference>
<dbReference type="InterPro" id="IPR002110">
    <property type="entry name" value="Ankyrin_rpt"/>
</dbReference>
<comment type="caution">
    <text evidence="8">The sequence shown here is derived from an EMBL/GenBank/DDBJ whole genome shotgun (WGS) entry which is preliminary data.</text>
</comment>
<dbReference type="Gene3D" id="1.25.40.10">
    <property type="entry name" value="Tetratricopeptide repeat domain"/>
    <property type="match status" value="2"/>
</dbReference>
<dbReference type="PROSITE" id="PS50076">
    <property type="entry name" value="DNAJ_2"/>
    <property type="match status" value="1"/>
</dbReference>
<dbReference type="PANTHER" id="PTHR45968">
    <property type="entry name" value="OSJNBA0019K04.7 PROTEIN"/>
    <property type="match status" value="1"/>
</dbReference>
<evidence type="ECO:0000256" key="2">
    <source>
        <dbReference type="ARBA" id="ARBA00022737"/>
    </source>
</evidence>
<dbReference type="InterPro" id="IPR036188">
    <property type="entry name" value="FAD/NAD-bd_sf"/>
</dbReference>
<keyword evidence="3 5" id="KW-0802">TPR repeat</keyword>
<dbReference type="PRINTS" id="PR00625">
    <property type="entry name" value="JDOMAIN"/>
</dbReference>
<evidence type="ECO:0000256" key="5">
    <source>
        <dbReference type="PROSITE-ProRule" id="PRU00339"/>
    </source>
</evidence>
<name>A0A813FLU3_POLGL</name>
<dbReference type="InterPro" id="IPR013105">
    <property type="entry name" value="TPR_2"/>
</dbReference>
<dbReference type="SMART" id="SM00248">
    <property type="entry name" value="ANK"/>
    <property type="match status" value="3"/>
</dbReference>
<dbReference type="SMART" id="SM00028">
    <property type="entry name" value="TPR"/>
    <property type="match status" value="6"/>
</dbReference>
<feature type="compositionally biased region" description="Low complexity" evidence="6">
    <location>
        <begin position="497"/>
        <end position="528"/>
    </location>
</feature>
<dbReference type="SUPFAM" id="SSF48403">
    <property type="entry name" value="Ankyrin repeat"/>
    <property type="match status" value="1"/>
</dbReference>
<dbReference type="SUPFAM" id="SSF48452">
    <property type="entry name" value="TPR-like"/>
    <property type="match status" value="2"/>
</dbReference>
<dbReference type="Pfam" id="PF00732">
    <property type="entry name" value="GMC_oxred_N"/>
    <property type="match status" value="1"/>
</dbReference>
<dbReference type="InterPro" id="IPR036770">
    <property type="entry name" value="Ankyrin_rpt-contain_sf"/>
</dbReference>
<feature type="repeat" description="TPR" evidence="5">
    <location>
        <begin position="1283"/>
        <end position="1316"/>
    </location>
</feature>
<proteinExistence type="predicted"/>
<evidence type="ECO:0000256" key="3">
    <source>
        <dbReference type="ARBA" id="ARBA00022803"/>
    </source>
</evidence>
<dbReference type="EMBL" id="CAJNNV010025018">
    <property type="protein sequence ID" value="CAE8611330.1"/>
    <property type="molecule type" value="Genomic_DNA"/>
</dbReference>
<keyword evidence="2" id="KW-0677">Repeat</keyword>
<dbReference type="Proteomes" id="UP000654075">
    <property type="component" value="Unassembled WGS sequence"/>
</dbReference>
<dbReference type="PROSITE" id="PS00636">
    <property type="entry name" value="DNAJ_1"/>
    <property type="match status" value="1"/>
</dbReference>
<dbReference type="InterPro" id="IPR036869">
    <property type="entry name" value="J_dom_sf"/>
</dbReference>
<dbReference type="SUPFAM" id="SSF51905">
    <property type="entry name" value="FAD/NAD(P)-binding domain"/>
    <property type="match status" value="1"/>
</dbReference>
<dbReference type="InterPro" id="IPR011990">
    <property type="entry name" value="TPR-like_helical_dom_sf"/>
</dbReference>
<dbReference type="OrthoDB" id="269227at2759"/>
<dbReference type="SUPFAM" id="SSF54373">
    <property type="entry name" value="FAD-linked reductases, C-terminal domain"/>
    <property type="match status" value="1"/>
</dbReference>
<dbReference type="GO" id="GO:0016614">
    <property type="term" value="F:oxidoreductase activity, acting on CH-OH group of donors"/>
    <property type="evidence" value="ECO:0007669"/>
    <property type="project" value="InterPro"/>
</dbReference>
<dbReference type="Pfam" id="PF05199">
    <property type="entry name" value="GMC_oxred_C"/>
    <property type="match status" value="1"/>
</dbReference>
<evidence type="ECO:0000313" key="8">
    <source>
        <dbReference type="EMBL" id="CAE8611330.1"/>
    </source>
</evidence>
<evidence type="ECO:0000256" key="1">
    <source>
        <dbReference type="ARBA" id="ARBA00022729"/>
    </source>
</evidence>
<dbReference type="InterPro" id="IPR007867">
    <property type="entry name" value="GMC_OxRtase_C"/>
</dbReference>
<sequence>MSSNGSWVAYSTINTSAAGKPRRGAAILLHERAHLKNLRFFTQYQVTKVVFEGQRAVSVSIRTQGGDEHVVSARKGVILAAGAIFTPQLLQVSGIGDQTLLGRLGVNAVVKNSAVGQNFIDRNVLTLGAWSSKAMPLFIGYAMAANTSLGLTIECEGWGKVASEFVVASLALVPPDQRTKALRTTMAILVKTGLLDIIDDMIQLVALQQNTHSRGHVEAVSTDPKATPKVTANYFADDRDLRQQMVALETLLSILKTDPVQEYVKPKTFLPGSGLPEFLSCFSETPRSETTSIVLPCLPVSGSSTERYYEYFRNTAVSSYHYFGTAAFGSVVEGIDFKVKGTDNLHVIDASVFPEPTRVNPQGTIMSLGHYVGKQLATKTVTTQHLTLRHAGTSPAIDNAAGAGPRPEAELPPSCQGDEGVPDEPPGHVWECGKPAPSCNSLREWLLEGVASDLAPISRSASLPPGYAYEFATEVGQDLEWEPGSLRCCIPVQVPANNNDNNDNNNNNNNDDNNNNNNNNNNNSNNNSPSTADPSLPGSQDDKIPDLPQIDNNKNNKNNSSNKTNNNNNNNNNSSNNNKNSNATVSQLTPAARPQEVAAESSEHSKQAQQQRQQQRQQQQQQQQQPEAVGVHMAAEASRSSSQQPGSEKQSVETQTLEAVGSTAALPDDSVAAAQPPCQDNDNNNDSNNNSNSNNNNNRMLDSCLPQQLLDASVEESCAELQTAAVPADAPNRPNPKGLQAAIEAGNKEAVAYMLNLHPTLASKPLRGDVAPLIVAVEVLLDRGFKEQGGSLPSDMRAIVELLLEHRADPNVRVAPIGNGALQLTASAGKVESYSGRWAQLRVLELLLGAGADANQLDESGEGPLTEAVLAGDMKVCELLVSCGASILITQGVKGQSIFGLAPDSILRDFLQNLAVQQAHRRDKLVWAGEANRKLHGYGKAKACFADALRLDPVHARALLGLADACWMLGEVQVTYETAAKVMKLDAKSLRARELCAQALRLLDRLEEALEACSEDDLDLDPDLDPHSIAEEQQQSFMTTKRLLLEQASQIHQIDGVMADEARMMDAEATDDCLQGVQGLIQTLNDLESKSLWGRRLRFTKVKILLHPVPGKLGLSEEFWKRRASAALLDACHLLELNPLSHSAVYWHARCTLRTRGRREVCSLLEQQQQQQQRQQQQQQQQQQALGSSMGPDGGDSQIKQLLGLLVQAEQQKQLGNLAFSQMHWQAAVQHYDSAEQLDVNRFDAQFAALLLCNRGWAKHKLGQTIEALEDVMQAIAITTEYAKAYFRRGLIYMDLENFQKALADFDAVAAIAPEFQSLEDWRARATRWIVQPPVHNYYAILGASAKSNAAAIKKAYRVTALRWHPDKNAGNEELAERSFKLVNEAFEALSDPDRRRKYDHCDADRKPFCPEDPGGRFKADLVCPGPADCTSPSGS</sequence>
<dbReference type="InterPro" id="IPR018253">
    <property type="entry name" value="DnaJ_domain_CS"/>
</dbReference>
<dbReference type="GO" id="GO:0050660">
    <property type="term" value="F:flavin adenine dinucleotide binding"/>
    <property type="evidence" value="ECO:0007669"/>
    <property type="project" value="InterPro"/>
</dbReference>
<dbReference type="SUPFAM" id="SSF46565">
    <property type="entry name" value="Chaperone J-domain"/>
    <property type="match status" value="1"/>
</dbReference>
<dbReference type="InterPro" id="IPR051871">
    <property type="entry name" value="GMC_Oxidoreductase-Related"/>
</dbReference>
<feature type="region of interest" description="Disordered" evidence="6">
    <location>
        <begin position="393"/>
        <end position="425"/>
    </location>
</feature>
<dbReference type="CDD" id="cd06257">
    <property type="entry name" value="DnaJ"/>
    <property type="match status" value="1"/>
</dbReference>
<dbReference type="InterPro" id="IPR000172">
    <property type="entry name" value="GMC_OxRdtase_N"/>
</dbReference>
<feature type="compositionally biased region" description="Low complexity" evidence="6">
    <location>
        <begin position="607"/>
        <end position="625"/>
    </location>
</feature>
<keyword evidence="1" id="KW-0732">Signal</keyword>
<evidence type="ECO:0000313" key="9">
    <source>
        <dbReference type="Proteomes" id="UP000654075"/>
    </source>
</evidence>
<feature type="compositionally biased region" description="Polar residues" evidence="6">
    <location>
        <begin position="638"/>
        <end position="656"/>
    </location>
</feature>
<dbReference type="PROSITE" id="PS00624">
    <property type="entry name" value="GMC_OXRED_2"/>
    <property type="match status" value="1"/>
</dbReference>
<dbReference type="PROSITE" id="PS50005">
    <property type="entry name" value="TPR"/>
    <property type="match status" value="1"/>
</dbReference>